<evidence type="ECO:0000256" key="1">
    <source>
        <dbReference type="SAM" id="SignalP"/>
    </source>
</evidence>
<organism evidence="2 3">
    <name type="scientific">Gymnopilus junonius</name>
    <name type="common">Spectacular rustgill mushroom</name>
    <name type="synonym">Gymnopilus spectabilis subsp. junonius</name>
    <dbReference type="NCBI Taxonomy" id="109634"/>
    <lineage>
        <taxon>Eukaryota</taxon>
        <taxon>Fungi</taxon>
        <taxon>Dikarya</taxon>
        <taxon>Basidiomycota</taxon>
        <taxon>Agaricomycotina</taxon>
        <taxon>Agaricomycetes</taxon>
        <taxon>Agaricomycetidae</taxon>
        <taxon>Agaricales</taxon>
        <taxon>Agaricineae</taxon>
        <taxon>Hymenogastraceae</taxon>
        <taxon>Gymnopilus</taxon>
    </lineage>
</organism>
<comment type="caution">
    <text evidence="2">The sequence shown here is derived from an EMBL/GenBank/DDBJ whole genome shotgun (WGS) entry which is preliminary data.</text>
</comment>
<dbReference type="Pfam" id="PF16850">
    <property type="entry name" value="Inhibitor_I66"/>
    <property type="match status" value="1"/>
</dbReference>
<keyword evidence="1" id="KW-0732">Signal</keyword>
<evidence type="ECO:0000313" key="2">
    <source>
        <dbReference type="EMBL" id="KAF8910925.1"/>
    </source>
</evidence>
<evidence type="ECO:0000313" key="3">
    <source>
        <dbReference type="Proteomes" id="UP000724874"/>
    </source>
</evidence>
<feature type="chain" id="PRO_5040345216" evidence="1">
    <location>
        <begin position="24"/>
        <end position="163"/>
    </location>
</feature>
<gene>
    <name evidence="2" type="ORF">CPB84DRAFT_1762892</name>
</gene>
<dbReference type="EMBL" id="JADNYJ010000005">
    <property type="protein sequence ID" value="KAF8910925.1"/>
    <property type="molecule type" value="Genomic_DNA"/>
</dbReference>
<reference evidence="2" key="1">
    <citation type="submission" date="2020-11" db="EMBL/GenBank/DDBJ databases">
        <authorList>
            <consortium name="DOE Joint Genome Institute"/>
            <person name="Ahrendt S."/>
            <person name="Riley R."/>
            <person name="Andreopoulos W."/>
            <person name="LaButti K."/>
            <person name="Pangilinan J."/>
            <person name="Ruiz-duenas F.J."/>
            <person name="Barrasa J.M."/>
            <person name="Sanchez-Garcia M."/>
            <person name="Camarero S."/>
            <person name="Miyauchi S."/>
            <person name="Serrano A."/>
            <person name="Linde D."/>
            <person name="Babiker R."/>
            <person name="Drula E."/>
            <person name="Ayuso-Fernandez I."/>
            <person name="Pacheco R."/>
            <person name="Padilla G."/>
            <person name="Ferreira P."/>
            <person name="Barriuso J."/>
            <person name="Kellner H."/>
            <person name="Castanera R."/>
            <person name="Alfaro M."/>
            <person name="Ramirez L."/>
            <person name="Pisabarro A.G."/>
            <person name="Kuo A."/>
            <person name="Tritt A."/>
            <person name="Lipzen A."/>
            <person name="He G."/>
            <person name="Yan M."/>
            <person name="Ng V."/>
            <person name="Cullen D."/>
            <person name="Martin F."/>
            <person name="Rosso M.-N."/>
            <person name="Henrissat B."/>
            <person name="Hibbett D."/>
            <person name="Martinez A.T."/>
            <person name="Grigoriev I.V."/>
        </authorList>
    </citation>
    <scope>NUCLEOTIDE SEQUENCE</scope>
    <source>
        <strain evidence="2">AH 44721</strain>
    </source>
</reference>
<dbReference type="Proteomes" id="UP000724874">
    <property type="component" value="Unassembled WGS sequence"/>
</dbReference>
<dbReference type="InterPro" id="IPR031755">
    <property type="entry name" value="Inhibitor_I66"/>
</dbReference>
<feature type="signal peptide" evidence="1">
    <location>
        <begin position="1"/>
        <end position="23"/>
    </location>
</feature>
<dbReference type="CDD" id="cd23428">
    <property type="entry name" value="beta-trefoil_Ricin_SPI"/>
    <property type="match status" value="1"/>
</dbReference>
<name>A0A9P5TTH3_GYMJU</name>
<dbReference type="OrthoDB" id="3439489at2759"/>
<accession>A0A9P5TTH3</accession>
<proteinExistence type="predicted"/>
<dbReference type="GO" id="GO:0004867">
    <property type="term" value="F:serine-type endopeptidase inhibitor activity"/>
    <property type="evidence" value="ECO:0007669"/>
    <property type="project" value="InterPro"/>
</dbReference>
<dbReference type="AlphaFoldDB" id="A0A9P5TTH3"/>
<protein>
    <submittedName>
        <fullName evidence="2">Uncharacterized protein</fullName>
    </submittedName>
</protein>
<dbReference type="Gene3D" id="2.80.10.50">
    <property type="match status" value="1"/>
</dbReference>
<sequence length="163" mass="18090">MRFSSTFCLVFVTFVAHASTTLAQLSSGQYVLRSQNGNVPVGRSVFEDQSTRPKKIGVTSDAWNVERLENGRFILRNGGSPTTDINGKVYADVLGQNIIEWVIKRQQKSGAYTIETPDGRRGWVLPSKEVGTQVDSRPLIIGPSLPPFFPLSELWKFDTVADE</sequence>
<keyword evidence="3" id="KW-1185">Reference proteome</keyword>